<evidence type="ECO:0000256" key="5">
    <source>
        <dbReference type="ARBA" id="ARBA00022692"/>
    </source>
</evidence>
<dbReference type="RefSeq" id="WP_248908561.1">
    <property type="nucleotide sequence ID" value="NZ_CP109979.1"/>
</dbReference>
<dbReference type="GO" id="GO:0008610">
    <property type="term" value="P:lipid biosynthetic process"/>
    <property type="evidence" value="ECO:0007669"/>
    <property type="project" value="UniProtKB-ARBA"/>
</dbReference>
<evidence type="ECO:0000313" key="10">
    <source>
        <dbReference type="EMBL" id="MFC7191017.1"/>
    </source>
</evidence>
<dbReference type="AlphaFoldDB" id="A0ABD5YQ55"/>
<dbReference type="EMBL" id="JBHTAX010000001">
    <property type="protein sequence ID" value="MFC7191017.1"/>
    <property type="molecule type" value="Genomic_DNA"/>
</dbReference>
<proteinExistence type="predicted"/>
<comment type="caution">
    <text evidence="10">The sequence shown here is derived from an EMBL/GenBank/DDBJ whole genome shotgun (WGS) entry which is preliminary data.</text>
</comment>
<keyword evidence="5 9" id="KW-0812">Transmembrane</keyword>
<dbReference type="EC" id="2.4.-.-" evidence="10"/>
<feature type="transmembrane region" description="Helical" evidence="9">
    <location>
        <begin position="152"/>
        <end position="172"/>
    </location>
</feature>
<keyword evidence="6 9" id="KW-1133">Transmembrane helix</keyword>
<feature type="transmembrane region" description="Helical" evidence="9">
    <location>
        <begin position="357"/>
        <end position="378"/>
    </location>
</feature>
<dbReference type="PANTHER" id="PTHR33908:SF11">
    <property type="entry name" value="MEMBRANE PROTEIN"/>
    <property type="match status" value="1"/>
</dbReference>
<evidence type="ECO:0000256" key="2">
    <source>
        <dbReference type="ARBA" id="ARBA00022475"/>
    </source>
</evidence>
<feature type="transmembrane region" description="Helical" evidence="9">
    <location>
        <begin position="279"/>
        <end position="296"/>
    </location>
</feature>
<evidence type="ECO:0000256" key="4">
    <source>
        <dbReference type="ARBA" id="ARBA00022679"/>
    </source>
</evidence>
<feature type="compositionally biased region" description="Polar residues" evidence="8">
    <location>
        <begin position="559"/>
        <end position="572"/>
    </location>
</feature>
<dbReference type="InterPro" id="IPR050297">
    <property type="entry name" value="LipidA_mod_glycosyltrf_83"/>
</dbReference>
<feature type="transmembrane region" description="Helical" evidence="9">
    <location>
        <begin position="12"/>
        <end position="33"/>
    </location>
</feature>
<feature type="transmembrane region" description="Helical" evidence="9">
    <location>
        <begin position="192"/>
        <end position="212"/>
    </location>
</feature>
<evidence type="ECO:0000256" key="8">
    <source>
        <dbReference type="SAM" id="MobiDB-lite"/>
    </source>
</evidence>
<name>A0ABD5YQ55_9EURY</name>
<feature type="compositionally biased region" description="Polar residues" evidence="8">
    <location>
        <begin position="534"/>
        <end position="546"/>
    </location>
</feature>
<dbReference type="GO" id="GO:0005886">
    <property type="term" value="C:plasma membrane"/>
    <property type="evidence" value="ECO:0007669"/>
    <property type="project" value="UniProtKB-SubCell"/>
</dbReference>
<comment type="subcellular location">
    <subcellularLocation>
        <location evidence="1">Cell membrane</location>
        <topology evidence="1">Multi-pass membrane protein</topology>
    </subcellularLocation>
</comment>
<evidence type="ECO:0000256" key="9">
    <source>
        <dbReference type="SAM" id="Phobius"/>
    </source>
</evidence>
<feature type="transmembrane region" description="Helical" evidence="9">
    <location>
        <begin position="75"/>
        <end position="94"/>
    </location>
</feature>
<feature type="region of interest" description="Disordered" evidence="8">
    <location>
        <begin position="534"/>
        <end position="581"/>
    </location>
</feature>
<feature type="compositionally biased region" description="Basic and acidic residues" evidence="8">
    <location>
        <begin position="548"/>
        <end position="557"/>
    </location>
</feature>
<reference evidence="10 11" key="1">
    <citation type="journal article" date="2019" name="Int. J. Syst. Evol. Microbiol.">
        <title>The Global Catalogue of Microorganisms (GCM) 10K type strain sequencing project: providing services to taxonomists for standard genome sequencing and annotation.</title>
        <authorList>
            <consortium name="The Broad Institute Genomics Platform"/>
            <consortium name="The Broad Institute Genome Sequencing Center for Infectious Disease"/>
            <person name="Wu L."/>
            <person name="Ma J."/>
        </authorList>
    </citation>
    <scope>NUCLEOTIDE SEQUENCE [LARGE SCALE GENOMIC DNA]</scope>
    <source>
        <strain evidence="10 11">RDMS1</strain>
    </source>
</reference>
<feature type="transmembrane region" description="Helical" evidence="9">
    <location>
        <begin position="101"/>
        <end position="118"/>
    </location>
</feature>
<feature type="transmembrane region" description="Helical" evidence="9">
    <location>
        <begin position="219"/>
        <end position="238"/>
    </location>
</feature>
<evidence type="ECO:0000256" key="6">
    <source>
        <dbReference type="ARBA" id="ARBA00022989"/>
    </source>
</evidence>
<evidence type="ECO:0000313" key="11">
    <source>
        <dbReference type="Proteomes" id="UP001596417"/>
    </source>
</evidence>
<sequence length="581" mass="64895">MNLRGITDRSRLSWDYIWLAIALSVGGVVYIAYLNTHTHPAYEGGLYLQIAEEIIQSNYGFPKHIPYYHEGGIPFAYPPLMFYVIAFITDFTSIDPVSLELYIPGLVTIAYLIPYYFIAKDLLGTSRKAGIASIFFAVTPLVLRWHISAGGIVRGVAMLFTLLGIYAGLKIFRTGSRWWLLPGTVLFTLTMLTHPVYTVFYGGTYLLLFAYYNQTPRGFVNGAIVAIGGVVLTVPWWFQIATTHGLDIYLTASGTHTGLTGGVDRILSQFIYPLWDMNMVTPFYVAAFAGGIYATLRRRYFLPVWLVLASYVIGKDRFTFVAGSMLSAILVVEVIIPAVSTIDINLEFDPSTNRRKVIPAVLAFIFVLGAIGTGVAFAGSELNTAHTGSSTQPQTVDNRDLQAMEWVKSNTSPEANFVVLSDAAEWVPYYTERTVIVSPWGAEWTSTAGYYEEYELYRNLGTCSNIDCLEVLLGVSQRQPDYLYISNEVYTVHGDERTPRMEMIHSMTVSDQYELQYKNRGVVVFKLTDQPKDIQNAQSTQSTQNAQDRQKQEREQEQNTTANKTETSTSVGFSGHASDLS</sequence>
<feature type="transmembrane region" description="Helical" evidence="9">
    <location>
        <begin position="317"/>
        <end position="337"/>
    </location>
</feature>
<feature type="transmembrane region" description="Helical" evidence="9">
    <location>
        <begin position="130"/>
        <end position="147"/>
    </location>
</feature>
<dbReference type="Proteomes" id="UP001596417">
    <property type="component" value="Unassembled WGS sequence"/>
</dbReference>
<gene>
    <name evidence="10" type="ORF">ACFQL7_15095</name>
</gene>
<accession>A0ABD5YQ55</accession>
<organism evidence="10 11">
    <name type="scientific">Halocatena marina</name>
    <dbReference type="NCBI Taxonomy" id="2934937"/>
    <lineage>
        <taxon>Archaea</taxon>
        <taxon>Methanobacteriati</taxon>
        <taxon>Methanobacteriota</taxon>
        <taxon>Stenosarchaea group</taxon>
        <taxon>Halobacteria</taxon>
        <taxon>Halobacteriales</taxon>
        <taxon>Natronomonadaceae</taxon>
        <taxon>Halocatena</taxon>
    </lineage>
</organism>
<keyword evidence="11" id="KW-1185">Reference proteome</keyword>
<keyword evidence="7 9" id="KW-0472">Membrane</keyword>
<dbReference type="GeneID" id="76200693"/>
<evidence type="ECO:0000256" key="1">
    <source>
        <dbReference type="ARBA" id="ARBA00004651"/>
    </source>
</evidence>
<dbReference type="GO" id="GO:0016757">
    <property type="term" value="F:glycosyltransferase activity"/>
    <property type="evidence" value="ECO:0007669"/>
    <property type="project" value="UniProtKB-KW"/>
</dbReference>
<keyword evidence="3 10" id="KW-0328">Glycosyltransferase</keyword>
<evidence type="ECO:0000256" key="3">
    <source>
        <dbReference type="ARBA" id="ARBA00022676"/>
    </source>
</evidence>
<dbReference type="PANTHER" id="PTHR33908">
    <property type="entry name" value="MANNOSYLTRANSFERASE YKCB-RELATED"/>
    <property type="match status" value="1"/>
</dbReference>
<keyword evidence="2" id="KW-1003">Cell membrane</keyword>
<protein>
    <submittedName>
        <fullName evidence="10">ArnT family glycosyltransferase</fullName>
        <ecNumber evidence="10">2.4.-.-</ecNumber>
    </submittedName>
</protein>
<evidence type="ECO:0000256" key="7">
    <source>
        <dbReference type="ARBA" id="ARBA00023136"/>
    </source>
</evidence>
<keyword evidence="4 10" id="KW-0808">Transferase</keyword>